<feature type="compositionally biased region" description="Basic and acidic residues" evidence="1">
    <location>
        <begin position="152"/>
        <end position="163"/>
    </location>
</feature>
<reference evidence="2 3" key="3">
    <citation type="journal article" date="2013" name="Rice">
        <title>Improvement of the Oryza sativa Nipponbare reference genome using next generation sequence and optical map data.</title>
        <authorList>
            <person name="Kawahara Y."/>
            <person name="de la Bastide M."/>
            <person name="Hamilton J.P."/>
            <person name="Kanamori H."/>
            <person name="McCombie W.R."/>
            <person name="Ouyang S."/>
            <person name="Schwartz D.C."/>
            <person name="Tanaka T."/>
            <person name="Wu J."/>
            <person name="Zhou S."/>
            <person name="Childs K.L."/>
            <person name="Davidson R.M."/>
            <person name="Lin H."/>
            <person name="Quesada-Ocampo L."/>
            <person name="Vaillancourt B."/>
            <person name="Sakai H."/>
            <person name="Lee S.S."/>
            <person name="Kim J."/>
            <person name="Numa H."/>
            <person name="Itoh T."/>
            <person name="Buell C.R."/>
            <person name="Matsumoto T."/>
        </authorList>
    </citation>
    <scope>NUCLEOTIDE SEQUENCE [LARGE SCALE GENOMIC DNA]</scope>
    <source>
        <strain evidence="3">cv. Nipponbare</strain>
    </source>
</reference>
<feature type="region of interest" description="Disordered" evidence="1">
    <location>
        <begin position="58"/>
        <end position="163"/>
    </location>
</feature>
<accession>A0A0P0WK16</accession>
<sequence length="163" mass="17840">MTCVYLHHDWNTGRVDAVLGGRQQLLLGDHERVLEAVHVVEAAVRGCLHEPRALAGARDAGVAGQQGADESAGERRVVRQRPGERRADHGGRPPAITVDDGPAVLVAAEHVQGPHVVAQPGHAVDGRQLERRRDLGRRRRRRRPDEVPGLPHHGDSDHGDYVR</sequence>
<evidence type="ECO:0000256" key="1">
    <source>
        <dbReference type="SAM" id="MobiDB-lite"/>
    </source>
</evidence>
<feature type="compositionally biased region" description="Basic and acidic residues" evidence="1">
    <location>
        <begin position="124"/>
        <end position="133"/>
    </location>
</feature>
<dbReference type="InParanoid" id="A0A0P0WK16"/>
<evidence type="ECO:0000313" key="2">
    <source>
        <dbReference type="EMBL" id="BAS93128.1"/>
    </source>
</evidence>
<evidence type="ECO:0000313" key="3">
    <source>
        <dbReference type="Proteomes" id="UP000059680"/>
    </source>
</evidence>
<protein>
    <submittedName>
        <fullName evidence="2">Os05g0278550 protein</fullName>
    </submittedName>
</protein>
<reference evidence="2 3" key="2">
    <citation type="journal article" date="2013" name="Plant Cell Physiol.">
        <title>Rice Annotation Project Database (RAP-DB): an integrative and interactive database for rice genomics.</title>
        <authorList>
            <person name="Sakai H."/>
            <person name="Lee S.S."/>
            <person name="Tanaka T."/>
            <person name="Numa H."/>
            <person name="Kim J."/>
            <person name="Kawahara Y."/>
            <person name="Wakimoto H."/>
            <person name="Yang C.C."/>
            <person name="Iwamoto M."/>
            <person name="Abe T."/>
            <person name="Yamada Y."/>
            <person name="Muto A."/>
            <person name="Inokuchi H."/>
            <person name="Ikemura T."/>
            <person name="Matsumoto T."/>
            <person name="Sasaki T."/>
            <person name="Itoh T."/>
        </authorList>
    </citation>
    <scope>NUCLEOTIDE SEQUENCE [LARGE SCALE GENOMIC DNA]</scope>
    <source>
        <strain evidence="3">cv. Nipponbare</strain>
    </source>
</reference>
<dbReference type="PaxDb" id="39947-A0A0P0WK16"/>
<gene>
    <name evidence="2" type="ordered locus">Os05g0278550</name>
    <name evidence="2" type="ORF">OSNPB_050278550</name>
</gene>
<dbReference type="Gramene" id="Os05t0278550-00">
    <property type="protein sequence ID" value="Os05t0278550-00"/>
    <property type="gene ID" value="Os05g0278550"/>
</dbReference>
<keyword evidence="3" id="KW-1185">Reference proteome</keyword>
<dbReference type="Proteomes" id="UP000059680">
    <property type="component" value="Chromosome 5"/>
</dbReference>
<name>A0A0P0WK16_ORYSJ</name>
<dbReference type="AlphaFoldDB" id="A0A0P0WK16"/>
<organism evidence="2 3">
    <name type="scientific">Oryza sativa subsp. japonica</name>
    <name type="common">Rice</name>
    <dbReference type="NCBI Taxonomy" id="39947"/>
    <lineage>
        <taxon>Eukaryota</taxon>
        <taxon>Viridiplantae</taxon>
        <taxon>Streptophyta</taxon>
        <taxon>Embryophyta</taxon>
        <taxon>Tracheophyta</taxon>
        <taxon>Spermatophyta</taxon>
        <taxon>Magnoliopsida</taxon>
        <taxon>Liliopsida</taxon>
        <taxon>Poales</taxon>
        <taxon>Poaceae</taxon>
        <taxon>BOP clade</taxon>
        <taxon>Oryzoideae</taxon>
        <taxon>Oryzeae</taxon>
        <taxon>Oryzinae</taxon>
        <taxon>Oryza</taxon>
        <taxon>Oryza sativa</taxon>
    </lineage>
</organism>
<proteinExistence type="predicted"/>
<feature type="compositionally biased region" description="Basic and acidic residues" evidence="1">
    <location>
        <begin position="72"/>
        <end position="91"/>
    </location>
</feature>
<dbReference type="EMBL" id="AP014961">
    <property type="protein sequence ID" value="BAS93128.1"/>
    <property type="molecule type" value="Genomic_DNA"/>
</dbReference>
<reference evidence="3" key="1">
    <citation type="journal article" date="2005" name="Nature">
        <title>The map-based sequence of the rice genome.</title>
        <authorList>
            <consortium name="International rice genome sequencing project (IRGSP)"/>
            <person name="Matsumoto T."/>
            <person name="Wu J."/>
            <person name="Kanamori H."/>
            <person name="Katayose Y."/>
            <person name="Fujisawa M."/>
            <person name="Namiki N."/>
            <person name="Mizuno H."/>
            <person name="Yamamoto K."/>
            <person name="Antonio B.A."/>
            <person name="Baba T."/>
            <person name="Sakata K."/>
            <person name="Nagamura Y."/>
            <person name="Aoki H."/>
            <person name="Arikawa K."/>
            <person name="Arita K."/>
            <person name="Bito T."/>
            <person name="Chiden Y."/>
            <person name="Fujitsuka N."/>
            <person name="Fukunaka R."/>
            <person name="Hamada M."/>
            <person name="Harada C."/>
            <person name="Hayashi A."/>
            <person name="Hijishita S."/>
            <person name="Honda M."/>
            <person name="Hosokawa S."/>
            <person name="Ichikawa Y."/>
            <person name="Idonuma A."/>
            <person name="Iijima M."/>
            <person name="Ikeda M."/>
            <person name="Ikeno M."/>
            <person name="Ito K."/>
            <person name="Ito S."/>
            <person name="Ito T."/>
            <person name="Ito Y."/>
            <person name="Ito Y."/>
            <person name="Iwabuchi A."/>
            <person name="Kamiya K."/>
            <person name="Karasawa W."/>
            <person name="Kurita K."/>
            <person name="Katagiri S."/>
            <person name="Kikuta A."/>
            <person name="Kobayashi H."/>
            <person name="Kobayashi N."/>
            <person name="Machita K."/>
            <person name="Maehara T."/>
            <person name="Masukawa M."/>
            <person name="Mizubayashi T."/>
            <person name="Mukai Y."/>
            <person name="Nagasaki H."/>
            <person name="Nagata Y."/>
            <person name="Naito S."/>
            <person name="Nakashima M."/>
            <person name="Nakama Y."/>
            <person name="Nakamichi Y."/>
            <person name="Nakamura M."/>
            <person name="Meguro A."/>
            <person name="Negishi M."/>
            <person name="Ohta I."/>
            <person name="Ohta T."/>
            <person name="Okamoto M."/>
            <person name="Ono N."/>
            <person name="Saji S."/>
            <person name="Sakaguchi M."/>
            <person name="Sakai K."/>
            <person name="Shibata M."/>
            <person name="Shimokawa T."/>
            <person name="Song J."/>
            <person name="Takazaki Y."/>
            <person name="Terasawa K."/>
            <person name="Tsugane M."/>
            <person name="Tsuji K."/>
            <person name="Ueda S."/>
            <person name="Waki K."/>
            <person name="Yamagata H."/>
            <person name="Yamamoto M."/>
            <person name="Yamamoto S."/>
            <person name="Yamane H."/>
            <person name="Yoshiki S."/>
            <person name="Yoshihara R."/>
            <person name="Yukawa K."/>
            <person name="Zhong H."/>
            <person name="Yano M."/>
            <person name="Yuan Q."/>
            <person name="Ouyang S."/>
            <person name="Liu J."/>
            <person name="Jones K.M."/>
            <person name="Gansberger K."/>
            <person name="Moffat K."/>
            <person name="Hill J."/>
            <person name="Bera J."/>
            <person name="Fadrosh D."/>
            <person name="Jin S."/>
            <person name="Johri S."/>
            <person name="Kim M."/>
            <person name="Overton L."/>
            <person name="Reardon M."/>
            <person name="Tsitrin T."/>
            <person name="Vuong H."/>
            <person name="Weaver B."/>
            <person name="Ciecko A."/>
            <person name="Tallon L."/>
            <person name="Jackson J."/>
            <person name="Pai G."/>
            <person name="Aken S.V."/>
            <person name="Utterback T."/>
            <person name="Reidmuller S."/>
            <person name="Feldblyum T."/>
            <person name="Hsiao J."/>
            <person name="Zismann V."/>
            <person name="Iobst S."/>
            <person name="de Vazeille A.R."/>
            <person name="Buell C.R."/>
            <person name="Ying K."/>
            <person name="Li Y."/>
            <person name="Lu T."/>
            <person name="Huang Y."/>
            <person name="Zhao Q."/>
            <person name="Feng Q."/>
            <person name="Zhang L."/>
            <person name="Zhu J."/>
            <person name="Weng Q."/>
            <person name="Mu J."/>
            <person name="Lu Y."/>
            <person name="Fan D."/>
            <person name="Liu Y."/>
            <person name="Guan J."/>
            <person name="Zhang Y."/>
            <person name="Yu S."/>
            <person name="Liu X."/>
            <person name="Zhang Y."/>
            <person name="Hong G."/>
            <person name="Han B."/>
            <person name="Choisne N."/>
            <person name="Demange N."/>
            <person name="Orjeda G."/>
            <person name="Samain S."/>
            <person name="Cattolico L."/>
            <person name="Pelletier E."/>
            <person name="Couloux A."/>
            <person name="Segurens B."/>
            <person name="Wincker P."/>
            <person name="D'Hont A."/>
            <person name="Scarpelli C."/>
            <person name="Weissenbach J."/>
            <person name="Salanoubat M."/>
            <person name="Quetier F."/>
            <person name="Yu Y."/>
            <person name="Kim H.R."/>
            <person name="Rambo T."/>
            <person name="Currie J."/>
            <person name="Collura K."/>
            <person name="Luo M."/>
            <person name="Yang T."/>
            <person name="Ammiraju J.S.S."/>
            <person name="Engler F."/>
            <person name="Soderlund C."/>
            <person name="Wing R.A."/>
            <person name="Palmer L.E."/>
            <person name="de la Bastide M."/>
            <person name="Spiegel L."/>
            <person name="Nascimento L."/>
            <person name="Zutavern T."/>
            <person name="O'Shaughnessy A."/>
            <person name="Dike S."/>
            <person name="Dedhia N."/>
            <person name="Preston R."/>
            <person name="Balija V."/>
            <person name="McCombie W.R."/>
            <person name="Chow T."/>
            <person name="Chen H."/>
            <person name="Chung M."/>
            <person name="Chen C."/>
            <person name="Shaw J."/>
            <person name="Wu H."/>
            <person name="Hsiao K."/>
            <person name="Chao Y."/>
            <person name="Chu M."/>
            <person name="Cheng C."/>
            <person name="Hour A."/>
            <person name="Lee P."/>
            <person name="Lin S."/>
            <person name="Lin Y."/>
            <person name="Liou J."/>
            <person name="Liu S."/>
            <person name="Hsing Y."/>
            <person name="Raghuvanshi S."/>
            <person name="Mohanty A."/>
            <person name="Bharti A.K."/>
            <person name="Gaur A."/>
            <person name="Gupta V."/>
            <person name="Kumar D."/>
            <person name="Ravi V."/>
            <person name="Vij S."/>
            <person name="Kapur A."/>
            <person name="Khurana P."/>
            <person name="Khurana P."/>
            <person name="Khurana J.P."/>
            <person name="Tyagi A.K."/>
            <person name="Gaikwad K."/>
            <person name="Singh A."/>
            <person name="Dalal V."/>
            <person name="Srivastava S."/>
            <person name="Dixit A."/>
            <person name="Pal A.K."/>
            <person name="Ghazi I.A."/>
            <person name="Yadav M."/>
            <person name="Pandit A."/>
            <person name="Bhargava A."/>
            <person name="Sureshbabu K."/>
            <person name="Batra K."/>
            <person name="Sharma T.R."/>
            <person name="Mohapatra T."/>
            <person name="Singh N.K."/>
            <person name="Messing J."/>
            <person name="Nelson A.B."/>
            <person name="Fuks G."/>
            <person name="Kavchok S."/>
            <person name="Keizer G."/>
            <person name="Linton E."/>
            <person name="Llaca V."/>
            <person name="Song R."/>
            <person name="Tanyolac B."/>
            <person name="Young S."/>
            <person name="Ho-Il K."/>
            <person name="Hahn J.H."/>
            <person name="Sangsakoo G."/>
            <person name="Vanavichit A."/>
            <person name="de Mattos Luiz.A.T."/>
            <person name="Zimmer P.D."/>
            <person name="Malone G."/>
            <person name="Dellagostin O."/>
            <person name="de Oliveira A.C."/>
            <person name="Bevan M."/>
            <person name="Bancroft I."/>
            <person name="Minx P."/>
            <person name="Cordum H."/>
            <person name="Wilson R."/>
            <person name="Cheng Z."/>
            <person name="Jin W."/>
            <person name="Jiang J."/>
            <person name="Leong S.A."/>
            <person name="Iwama H."/>
            <person name="Gojobori T."/>
            <person name="Itoh T."/>
            <person name="Niimura Y."/>
            <person name="Fujii Y."/>
            <person name="Habara T."/>
            <person name="Sakai H."/>
            <person name="Sato Y."/>
            <person name="Wilson G."/>
            <person name="Kumar K."/>
            <person name="McCouch S."/>
            <person name="Juretic N."/>
            <person name="Hoen D."/>
            <person name="Wright S."/>
            <person name="Bruskiewich R."/>
            <person name="Bureau T."/>
            <person name="Miyao A."/>
            <person name="Hirochika H."/>
            <person name="Nishikawa T."/>
            <person name="Kadowaki K."/>
            <person name="Sugiura M."/>
            <person name="Burr B."/>
            <person name="Sasaki T."/>
        </authorList>
    </citation>
    <scope>NUCLEOTIDE SEQUENCE [LARGE SCALE GENOMIC DNA]</scope>
    <source>
        <strain evidence="3">cv. Nipponbare</strain>
    </source>
</reference>